<dbReference type="Proteomes" id="UP000501179">
    <property type="component" value="Chromosome"/>
</dbReference>
<dbReference type="SUPFAM" id="SSF103473">
    <property type="entry name" value="MFS general substrate transporter"/>
    <property type="match status" value="1"/>
</dbReference>
<evidence type="ECO:0000256" key="5">
    <source>
        <dbReference type="ARBA" id="ARBA00023136"/>
    </source>
</evidence>
<evidence type="ECO:0000313" key="9">
    <source>
        <dbReference type="Proteomes" id="UP000501179"/>
    </source>
</evidence>
<dbReference type="AlphaFoldDB" id="A0A6G9H9J3"/>
<feature type="transmembrane region" description="Helical" evidence="7">
    <location>
        <begin position="209"/>
        <end position="229"/>
    </location>
</feature>
<dbReference type="GO" id="GO:0016020">
    <property type="term" value="C:membrane"/>
    <property type="evidence" value="ECO:0007669"/>
    <property type="project" value="UniProtKB-SubCell"/>
</dbReference>
<feature type="transmembrane region" description="Helical" evidence="7">
    <location>
        <begin position="20"/>
        <end position="44"/>
    </location>
</feature>
<feature type="transmembrane region" description="Helical" evidence="7">
    <location>
        <begin position="415"/>
        <end position="433"/>
    </location>
</feature>
<evidence type="ECO:0000256" key="3">
    <source>
        <dbReference type="ARBA" id="ARBA00022692"/>
    </source>
</evidence>
<dbReference type="PANTHER" id="PTHR42718">
    <property type="entry name" value="MAJOR FACILITATOR SUPERFAMILY MULTIDRUG TRANSPORTER MFSC"/>
    <property type="match status" value="1"/>
</dbReference>
<keyword evidence="6" id="KW-0046">Antibiotic resistance</keyword>
<feature type="transmembrane region" description="Helical" evidence="7">
    <location>
        <begin position="241"/>
        <end position="260"/>
    </location>
</feature>
<dbReference type="PANTHER" id="PTHR42718:SF9">
    <property type="entry name" value="MAJOR FACILITATOR SUPERFAMILY MULTIDRUG TRANSPORTER MFSC"/>
    <property type="match status" value="1"/>
</dbReference>
<protein>
    <submittedName>
        <fullName evidence="8">MFS transporter</fullName>
    </submittedName>
</protein>
<dbReference type="InterPro" id="IPR011701">
    <property type="entry name" value="MFS"/>
</dbReference>
<comment type="subcellular location">
    <subcellularLocation>
        <location evidence="1">Membrane</location>
        <topology evidence="1">Multi-pass membrane protein</topology>
    </subcellularLocation>
</comment>
<keyword evidence="5 7" id="KW-0472">Membrane</keyword>
<accession>A0A6G9H9J3</accession>
<evidence type="ECO:0000256" key="1">
    <source>
        <dbReference type="ARBA" id="ARBA00004141"/>
    </source>
</evidence>
<evidence type="ECO:0000256" key="7">
    <source>
        <dbReference type="SAM" id="Phobius"/>
    </source>
</evidence>
<feature type="transmembrane region" description="Helical" evidence="7">
    <location>
        <begin position="144"/>
        <end position="165"/>
    </location>
</feature>
<keyword evidence="3 7" id="KW-0812">Transmembrane</keyword>
<feature type="transmembrane region" description="Helical" evidence="7">
    <location>
        <begin position="177"/>
        <end position="197"/>
    </location>
</feature>
<dbReference type="Pfam" id="PF07690">
    <property type="entry name" value="MFS_1"/>
    <property type="match status" value="1"/>
</dbReference>
<dbReference type="GO" id="GO:0046677">
    <property type="term" value="P:response to antibiotic"/>
    <property type="evidence" value="ECO:0007669"/>
    <property type="project" value="UniProtKB-KW"/>
</dbReference>
<feature type="transmembrane region" description="Helical" evidence="7">
    <location>
        <begin position="314"/>
        <end position="331"/>
    </location>
</feature>
<keyword evidence="4 7" id="KW-1133">Transmembrane helix</keyword>
<dbReference type="Gene3D" id="1.20.1250.20">
    <property type="entry name" value="MFS general substrate transporter like domains"/>
    <property type="match status" value="1"/>
</dbReference>
<feature type="transmembrane region" description="Helical" evidence="7">
    <location>
        <begin position="439"/>
        <end position="461"/>
    </location>
</feature>
<organism evidence="8 9">
    <name type="scientific">Streptomyces liangshanensis</name>
    <dbReference type="NCBI Taxonomy" id="2717324"/>
    <lineage>
        <taxon>Bacteria</taxon>
        <taxon>Bacillati</taxon>
        <taxon>Actinomycetota</taxon>
        <taxon>Actinomycetes</taxon>
        <taxon>Kitasatosporales</taxon>
        <taxon>Streptomycetaceae</taxon>
        <taxon>Streptomyces</taxon>
    </lineage>
</organism>
<dbReference type="KEGG" id="slia:HA039_29590"/>
<keyword evidence="2" id="KW-0813">Transport</keyword>
<evidence type="ECO:0000313" key="8">
    <source>
        <dbReference type="EMBL" id="QIQ07235.1"/>
    </source>
</evidence>
<gene>
    <name evidence="8" type="ORF">HA039_29590</name>
</gene>
<dbReference type="GO" id="GO:0022857">
    <property type="term" value="F:transmembrane transporter activity"/>
    <property type="evidence" value="ECO:0007669"/>
    <property type="project" value="InterPro"/>
</dbReference>
<proteinExistence type="predicted"/>
<keyword evidence="9" id="KW-1185">Reference proteome</keyword>
<reference evidence="8 9" key="1">
    <citation type="submission" date="2020-03" db="EMBL/GenBank/DDBJ databases">
        <title>A novel species.</title>
        <authorList>
            <person name="Gao J."/>
        </authorList>
    </citation>
    <scope>NUCLEOTIDE SEQUENCE [LARGE SCALE GENOMIC DNA]</scope>
    <source>
        <strain evidence="8 9">QMT-12</strain>
    </source>
</reference>
<dbReference type="EMBL" id="CP050177">
    <property type="protein sequence ID" value="QIQ07235.1"/>
    <property type="molecule type" value="Genomic_DNA"/>
</dbReference>
<sequence length="498" mass="52058">MSSRFLTPRVFTSLPLAGNYTAAVTLALLALSPFLVLTTALSLFPEILMKELDASRFQLQLTSGLSNAGYAFGAVVAADLFQRLPGRHLYIFCEGGFVIASVLALSAQEIGQFMAGVILQGLFTGMLLVLALPPLILTHGVDRLPATAAVISLGLFGMVTAGPVIGGLVGSYSGWRLLYTSVAVLAAIGLTVGAMTFEPNEPPAKGARFDWTAIPLAFGATTLPFFGVSWLSRGAFGDWEFIAPVVVGVAVGALLLVSQYSKTKPLMPVRPISNTLPVTGTLNAMVVGASFTTLLELTEVYMLQVSGYSPVKTGLLIAPQIFGVVASALLFKRVMVTRWTPYMALSGLLSIVIAAAVLFALTPTNATTVVPIVAVLLGYGAGAGVVPGLFLAGFSVTAVQIGPTFALVELLRSEAAFLIGPVLVHLAMIQSSFTDGFRLALVIMLAFTAASAVLLPGLFLLGGARPEPPNLEGWMSGTSTGYHSPRIANKIRKPLPAS</sequence>
<feature type="transmembrane region" description="Helical" evidence="7">
    <location>
        <begin position="272"/>
        <end position="294"/>
    </location>
</feature>
<feature type="transmembrane region" description="Helical" evidence="7">
    <location>
        <begin position="113"/>
        <end position="132"/>
    </location>
</feature>
<evidence type="ECO:0000256" key="4">
    <source>
        <dbReference type="ARBA" id="ARBA00022989"/>
    </source>
</evidence>
<feature type="transmembrane region" description="Helical" evidence="7">
    <location>
        <begin position="89"/>
        <end position="107"/>
    </location>
</feature>
<feature type="transmembrane region" description="Helical" evidence="7">
    <location>
        <begin position="368"/>
        <end position="394"/>
    </location>
</feature>
<evidence type="ECO:0000256" key="2">
    <source>
        <dbReference type="ARBA" id="ARBA00022448"/>
    </source>
</evidence>
<evidence type="ECO:0000256" key="6">
    <source>
        <dbReference type="ARBA" id="ARBA00023251"/>
    </source>
</evidence>
<feature type="transmembrane region" description="Helical" evidence="7">
    <location>
        <begin position="343"/>
        <end position="362"/>
    </location>
</feature>
<name>A0A6G9H9J3_9ACTN</name>
<dbReference type="InterPro" id="IPR036259">
    <property type="entry name" value="MFS_trans_sf"/>
</dbReference>